<dbReference type="Proteomes" id="UP000265703">
    <property type="component" value="Unassembled WGS sequence"/>
</dbReference>
<organism evidence="1 2">
    <name type="scientific">Glomus cerebriforme</name>
    <dbReference type="NCBI Taxonomy" id="658196"/>
    <lineage>
        <taxon>Eukaryota</taxon>
        <taxon>Fungi</taxon>
        <taxon>Fungi incertae sedis</taxon>
        <taxon>Mucoromycota</taxon>
        <taxon>Glomeromycotina</taxon>
        <taxon>Glomeromycetes</taxon>
        <taxon>Glomerales</taxon>
        <taxon>Glomeraceae</taxon>
        <taxon>Glomus</taxon>
    </lineage>
</organism>
<name>A0A397T6Y9_9GLOM</name>
<reference evidence="1 2" key="1">
    <citation type="submission" date="2018-06" db="EMBL/GenBank/DDBJ databases">
        <title>Comparative genomics reveals the genomic features of Rhizophagus irregularis, R. cerebriforme, R. diaphanum and Gigaspora rosea, and their symbiotic lifestyle signature.</title>
        <authorList>
            <person name="Morin E."/>
            <person name="San Clemente H."/>
            <person name="Chen E.C.H."/>
            <person name="De La Providencia I."/>
            <person name="Hainaut M."/>
            <person name="Kuo A."/>
            <person name="Kohler A."/>
            <person name="Murat C."/>
            <person name="Tang N."/>
            <person name="Roy S."/>
            <person name="Loubradou J."/>
            <person name="Henrissat B."/>
            <person name="Grigoriev I.V."/>
            <person name="Corradi N."/>
            <person name="Roux C."/>
            <person name="Martin F.M."/>
        </authorList>
    </citation>
    <scope>NUCLEOTIDE SEQUENCE [LARGE SCALE GENOMIC DNA]</scope>
    <source>
        <strain evidence="1 2">DAOM 227022</strain>
    </source>
</reference>
<comment type="caution">
    <text evidence="1">The sequence shown here is derived from an EMBL/GenBank/DDBJ whole genome shotgun (WGS) entry which is preliminary data.</text>
</comment>
<dbReference type="OrthoDB" id="10575133at2759"/>
<keyword evidence="2" id="KW-1185">Reference proteome</keyword>
<dbReference type="EMBL" id="QKYT01000121">
    <property type="protein sequence ID" value="RIA92656.1"/>
    <property type="molecule type" value="Genomic_DNA"/>
</dbReference>
<evidence type="ECO:0000313" key="2">
    <source>
        <dbReference type="Proteomes" id="UP000265703"/>
    </source>
</evidence>
<gene>
    <name evidence="1" type="ORF">C1645_820392</name>
</gene>
<evidence type="ECO:0000313" key="1">
    <source>
        <dbReference type="EMBL" id="RIA92656.1"/>
    </source>
</evidence>
<proteinExistence type="predicted"/>
<sequence length="145" mass="16839">MINQLLYSEVAQHAISLNIKQEKKLYSKEHIAKSIKQVKELEKNCIVKTTILARDKEVVAVRLEVLPDICKIYLSKNFAWTENDIKYIDKIANFQFSNFLKDISSNASMILTDVELIFTKIGISYCSGKLKTRLRMIFKAIVMRY</sequence>
<protein>
    <submittedName>
        <fullName evidence="1">Uncharacterized protein</fullName>
    </submittedName>
</protein>
<accession>A0A397T6Y9</accession>
<dbReference type="AlphaFoldDB" id="A0A397T6Y9"/>